<keyword evidence="4" id="KW-0804">Transcription</keyword>
<dbReference type="PANTHER" id="PTHR30419:SF28">
    <property type="entry name" value="HTH-TYPE TRANSCRIPTIONAL REGULATOR BSDA"/>
    <property type="match status" value="1"/>
</dbReference>
<dbReference type="InterPro" id="IPR050950">
    <property type="entry name" value="HTH-type_LysR_regulators"/>
</dbReference>
<dbReference type="Pfam" id="PF00126">
    <property type="entry name" value="HTH_1"/>
    <property type="match status" value="1"/>
</dbReference>
<dbReference type="Gene3D" id="1.10.10.10">
    <property type="entry name" value="Winged helix-like DNA-binding domain superfamily/Winged helix DNA-binding domain"/>
    <property type="match status" value="1"/>
</dbReference>
<sequence>MMTSYEKKRIWKMNKYSMIIKVYEAGSISKAAAQTSYSQSAVSQVISSVEGELGFPLFKRLKTGVTLTEEGKKILPAFQNIAREEENIRQTAHSITRSCEGKLTIGSIPGVSRQWLPDIIKNFSEVYPKVTYELVHGSAENIQKELCEGNIDCGFTTLYPVNNELEFTPLQEDEFLILLPKEHPAAKMDTVALEDIAQSPLLITDKGLDSGIPGVFAWKSIIPNIYLQGRDVIGMIRMIENGLGIGVFSGLSLAGIHLPEQIVYRKFREPYRRTVGISVRKNQKQPFITEKFTEFTYEYIRGRKEL</sequence>
<dbReference type="Pfam" id="PF03466">
    <property type="entry name" value="LysR_substrate"/>
    <property type="match status" value="1"/>
</dbReference>
<dbReference type="PANTHER" id="PTHR30419">
    <property type="entry name" value="HTH-TYPE TRANSCRIPTIONAL REGULATOR YBHD"/>
    <property type="match status" value="1"/>
</dbReference>
<dbReference type="InterPro" id="IPR005119">
    <property type="entry name" value="LysR_subst-bd"/>
</dbReference>
<accession>A0A3R8R245</accession>
<dbReference type="InterPro" id="IPR036390">
    <property type="entry name" value="WH_DNA-bd_sf"/>
</dbReference>
<evidence type="ECO:0000256" key="2">
    <source>
        <dbReference type="ARBA" id="ARBA00023015"/>
    </source>
</evidence>
<dbReference type="InterPro" id="IPR036388">
    <property type="entry name" value="WH-like_DNA-bd_sf"/>
</dbReference>
<comment type="caution">
    <text evidence="6">The sequence shown here is derived from an EMBL/GenBank/DDBJ whole genome shotgun (WGS) entry which is preliminary data.</text>
</comment>
<organism evidence="6 7">
    <name type="scientific">Schaedlerella arabinosiphila</name>
    <dbReference type="NCBI Taxonomy" id="2044587"/>
    <lineage>
        <taxon>Bacteria</taxon>
        <taxon>Bacillati</taxon>
        <taxon>Bacillota</taxon>
        <taxon>Clostridia</taxon>
        <taxon>Lachnospirales</taxon>
        <taxon>Lachnospiraceae</taxon>
        <taxon>Schaedlerella</taxon>
    </lineage>
</organism>
<dbReference type="Gene3D" id="3.40.190.10">
    <property type="entry name" value="Periplasmic binding protein-like II"/>
    <property type="match status" value="2"/>
</dbReference>
<gene>
    <name evidence="6" type="ORF">EBB54_03335</name>
</gene>
<evidence type="ECO:0000313" key="6">
    <source>
        <dbReference type="EMBL" id="RRK30520.1"/>
    </source>
</evidence>
<dbReference type="Proteomes" id="UP000274920">
    <property type="component" value="Unassembled WGS sequence"/>
</dbReference>
<feature type="domain" description="HTH lysR-type" evidence="5">
    <location>
        <begin position="20"/>
        <end position="68"/>
    </location>
</feature>
<evidence type="ECO:0000256" key="4">
    <source>
        <dbReference type="ARBA" id="ARBA00023163"/>
    </source>
</evidence>
<keyword evidence="7" id="KW-1185">Reference proteome</keyword>
<dbReference type="GO" id="GO:0003677">
    <property type="term" value="F:DNA binding"/>
    <property type="evidence" value="ECO:0007669"/>
    <property type="project" value="UniProtKB-KW"/>
</dbReference>
<dbReference type="SUPFAM" id="SSF46785">
    <property type="entry name" value="Winged helix' DNA-binding domain"/>
    <property type="match status" value="1"/>
</dbReference>
<keyword evidence="2" id="KW-0805">Transcription regulation</keyword>
<reference evidence="6" key="1">
    <citation type="submission" date="2018-10" db="EMBL/GenBank/DDBJ databases">
        <title>Schaedlerella arabinophila gen. nov. sp. nov., isolated from the mouse intestinal tract and comparative analysis with the genome of the closely related altered Schaedler flora strain ASF502.</title>
        <authorList>
            <person name="Miyake S."/>
            <person name="Soh M."/>
            <person name="Seedorf H."/>
        </authorList>
    </citation>
    <scope>NUCLEOTIDE SEQUENCE [LARGE SCALE GENOMIC DNA]</scope>
    <source>
        <strain evidence="6">DSM 106076</strain>
    </source>
</reference>
<evidence type="ECO:0000313" key="7">
    <source>
        <dbReference type="Proteomes" id="UP000274920"/>
    </source>
</evidence>
<name>A0A3R8R245_9FIRM</name>
<protein>
    <submittedName>
        <fullName evidence="6">LysR family transcriptional regulator</fullName>
    </submittedName>
</protein>
<dbReference type="AlphaFoldDB" id="A0A3R8R245"/>
<dbReference type="InterPro" id="IPR000847">
    <property type="entry name" value="LysR_HTH_N"/>
</dbReference>
<dbReference type="GO" id="GO:0003700">
    <property type="term" value="F:DNA-binding transcription factor activity"/>
    <property type="evidence" value="ECO:0007669"/>
    <property type="project" value="InterPro"/>
</dbReference>
<dbReference type="SUPFAM" id="SSF53850">
    <property type="entry name" value="Periplasmic binding protein-like II"/>
    <property type="match status" value="1"/>
</dbReference>
<evidence type="ECO:0000256" key="1">
    <source>
        <dbReference type="ARBA" id="ARBA00009437"/>
    </source>
</evidence>
<dbReference type="CDD" id="cd05466">
    <property type="entry name" value="PBP2_LTTR_substrate"/>
    <property type="match status" value="1"/>
</dbReference>
<dbReference type="EMBL" id="RHJS01000002">
    <property type="protein sequence ID" value="RRK30520.1"/>
    <property type="molecule type" value="Genomic_DNA"/>
</dbReference>
<keyword evidence="3" id="KW-0238">DNA-binding</keyword>
<dbReference type="GO" id="GO:0005829">
    <property type="term" value="C:cytosol"/>
    <property type="evidence" value="ECO:0007669"/>
    <property type="project" value="TreeGrafter"/>
</dbReference>
<evidence type="ECO:0000259" key="5">
    <source>
        <dbReference type="PROSITE" id="PS50931"/>
    </source>
</evidence>
<evidence type="ECO:0000256" key="3">
    <source>
        <dbReference type="ARBA" id="ARBA00023125"/>
    </source>
</evidence>
<dbReference type="PROSITE" id="PS50931">
    <property type="entry name" value="HTH_LYSR"/>
    <property type="match status" value="1"/>
</dbReference>
<proteinExistence type="inferred from homology"/>
<comment type="similarity">
    <text evidence="1">Belongs to the LysR transcriptional regulatory family.</text>
</comment>